<organism evidence="1 2">
    <name type="scientific">Lupinus luteus</name>
    <name type="common">European yellow lupine</name>
    <dbReference type="NCBI Taxonomy" id="3873"/>
    <lineage>
        <taxon>Eukaryota</taxon>
        <taxon>Viridiplantae</taxon>
        <taxon>Streptophyta</taxon>
        <taxon>Embryophyta</taxon>
        <taxon>Tracheophyta</taxon>
        <taxon>Spermatophyta</taxon>
        <taxon>Magnoliopsida</taxon>
        <taxon>eudicotyledons</taxon>
        <taxon>Gunneridae</taxon>
        <taxon>Pentapetalae</taxon>
        <taxon>rosids</taxon>
        <taxon>fabids</taxon>
        <taxon>Fabales</taxon>
        <taxon>Fabaceae</taxon>
        <taxon>Papilionoideae</taxon>
        <taxon>50 kb inversion clade</taxon>
        <taxon>genistoids sensu lato</taxon>
        <taxon>core genistoids</taxon>
        <taxon>Genisteae</taxon>
        <taxon>Lupinus</taxon>
    </lineage>
</organism>
<keyword evidence="2" id="KW-1185">Reference proteome</keyword>
<evidence type="ECO:0000313" key="1">
    <source>
        <dbReference type="EMBL" id="CAL0305028.1"/>
    </source>
</evidence>
<accession>A0AAV1W7A9</accession>
<comment type="caution">
    <text evidence="1">The sequence shown here is derived from an EMBL/GenBank/DDBJ whole genome shotgun (WGS) entry which is preliminary data.</text>
</comment>
<protein>
    <submittedName>
        <fullName evidence="1">Uncharacterized protein</fullName>
    </submittedName>
</protein>
<reference evidence="1 2" key="1">
    <citation type="submission" date="2024-03" db="EMBL/GenBank/DDBJ databases">
        <authorList>
            <person name="Martinez-Hernandez J."/>
        </authorList>
    </citation>
    <scope>NUCLEOTIDE SEQUENCE [LARGE SCALE GENOMIC DNA]</scope>
</reference>
<gene>
    <name evidence="1" type="ORF">LLUT_LOCUS6088</name>
</gene>
<sequence>MRLLLHHAAEDLLAETVDSSRSGDSISLTIRFRPLRLDDLVAGSIREGMRLCGMLIVINIGGQNAPGIIPLAIKDVFSTIQDIGKIKLENSRREGEGNWHPDRNWWCNGLNLLERHGD</sequence>
<dbReference type="Proteomes" id="UP001497480">
    <property type="component" value="Unassembled WGS sequence"/>
</dbReference>
<proteinExistence type="predicted"/>
<dbReference type="EMBL" id="CAXHTB010000004">
    <property type="protein sequence ID" value="CAL0305028.1"/>
    <property type="molecule type" value="Genomic_DNA"/>
</dbReference>
<name>A0AAV1W7A9_LUPLU</name>
<evidence type="ECO:0000313" key="2">
    <source>
        <dbReference type="Proteomes" id="UP001497480"/>
    </source>
</evidence>
<dbReference type="AlphaFoldDB" id="A0AAV1W7A9"/>